<evidence type="ECO:0000313" key="1">
    <source>
        <dbReference type="EMBL" id="KAI7997192.1"/>
    </source>
</evidence>
<comment type="caution">
    <text evidence="1">The sequence shown here is derived from an EMBL/GenBank/DDBJ whole genome shotgun (WGS) entry which is preliminary data.</text>
</comment>
<protein>
    <submittedName>
        <fullName evidence="1">Uncharacterized protein</fullName>
    </submittedName>
</protein>
<dbReference type="Proteomes" id="UP001060215">
    <property type="component" value="Chromosome 10"/>
</dbReference>
<keyword evidence="2" id="KW-1185">Reference proteome</keyword>
<name>A0ACC0G9Y4_9ERIC</name>
<reference evidence="1 2" key="1">
    <citation type="journal article" date="2022" name="Plant J.">
        <title>Chromosome-level genome of Camellia lanceoleosa provides a valuable resource for understanding genome evolution and self-incompatibility.</title>
        <authorList>
            <person name="Gong W."/>
            <person name="Xiao S."/>
            <person name="Wang L."/>
            <person name="Liao Z."/>
            <person name="Chang Y."/>
            <person name="Mo W."/>
            <person name="Hu G."/>
            <person name="Li W."/>
            <person name="Zhao G."/>
            <person name="Zhu H."/>
            <person name="Hu X."/>
            <person name="Ji K."/>
            <person name="Xiang X."/>
            <person name="Song Q."/>
            <person name="Yuan D."/>
            <person name="Jin S."/>
            <person name="Zhang L."/>
        </authorList>
    </citation>
    <scope>NUCLEOTIDE SEQUENCE [LARGE SCALE GENOMIC DNA]</scope>
    <source>
        <strain evidence="1">SQ_2022a</strain>
    </source>
</reference>
<sequence>MNSFNSFNNNIPNFDNLLLQTLMGRLQIHPPNHHSTPPPPSPSFLNQTLEDLLFDTATNLSDADEDDTTKTHLSKEESKLEKELIRTILTGKIETLKPNSGQAVTIGEHHICVGFHQETGSDYRVWEWHGHVMLFDDENGYTPEYIYGNYFERIQARSVVATNDGDDDDDDDDEKGDEKEEKIGNLGLRELIESGDSGGARILHRSMNMNAGSPRF</sequence>
<dbReference type="EMBL" id="CM045767">
    <property type="protein sequence ID" value="KAI7997192.1"/>
    <property type="molecule type" value="Genomic_DNA"/>
</dbReference>
<evidence type="ECO:0000313" key="2">
    <source>
        <dbReference type="Proteomes" id="UP001060215"/>
    </source>
</evidence>
<organism evidence="1 2">
    <name type="scientific">Camellia lanceoleosa</name>
    <dbReference type="NCBI Taxonomy" id="1840588"/>
    <lineage>
        <taxon>Eukaryota</taxon>
        <taxon>Viridiplantae</taxon>
        <taxon>Streptophyta</taxon>
        <taxon>Embryophyta</taxon>
        <taxon>Tracheophyta</taxon>
        <taxon>Spermatophyta</taxon>
        <taxon>Magnoliopsida</taxon>
        <taxon>eudicotyledons</taxon>
        <taxon>Gunneridae</taxon>
        <taxon>Pentapetalae</taxon>
        <taxon>asterids</taxon>
        <taxon>Ericales</taxon>
        <taxon>Theaceae</taxon>
        <taxon>Camellia</taxon>
    </lineage>
</organism>
<gene>
    <name evidence="1" type="ORF">LOK49_LG10G01899</name>
</gene>
<accession>A0ACC0G9Y4</accession>
<proteinExistence type="predicted"/>